<protein>
    <recommendedName>
        <fullName evidence="2">LamG-like jellyroll fold domain-containing protein</fullName>
    </recommendedName>
</protein>
<comment type="caution">
    <text evidence="1">The sequence shown here is derived from an EMBL/GenBank/DDBJ whole genome shotgun (WGS) entry which is preliminary data.</text>
</comment>
<dbReference type="Gene3D" id="2.60.120.200">
    <property type="match status" value="1"/>
</dbReference>
<dbReference type="Pfam" id="PF13385">
    <property type="entry name" value="Laminin_G_3"/>
    <property type="match status" value="1"/>
</dbReference>
<gene>
    <name evidence="1" type="ORF">EZS27_037940</name>
</gene>
<sequence>IPVVVNGPERAMNLNTSGNLKSNYFCHADFSTRATVDNSIKTCKQVTLELTCMMKGYRGQQTFMGLDGSIILRGPNDDYKDTHPIEITGLGDKVVMHTTNSFNLNEWMTLSFVVDCTQGTVENKYKLYINGVQETLIIDKQEETHSVVDLGSDGGRFEIGHASPYDWDWHAMQGIVSEARIWTVARTQQEISGNLCRLTETNPVGLLAHWDFTAGVETDYIQDISGGQYETNLTISLIGNNNLSPVQIPVGSFVEKGCPQ</sequence>
<name>A0A5J4PMN4_9ZZZZ</name>
<organism evidence="1">
    <name type="scientific">termite gut metagenome</name>
    <dbReference type="NCBI Taxonomy" id="433724"/>
    <lineage>
        <taxon>unclassified sequences</taxon>
        <taxon>metagenomes</taxon>
        <taxon>organismal metagenomes</taxon>
    </lineage>
</organism>
<feature type="non-terminal residue" evidence="1">
    <location>
        <position position="1"/>
    </location>
</feature>
<accession>A0A5J4PMN4</accession>
<reference evidence="1" key="1">
    <citation type="submission" date="2019-03" db="EMBL/GenBank/DDBJ databases">
        <title>Single cell metagenomics reveals metabolic interactions within the superorganism composed of flagellate Streblomastix strix and complex community of Bacteroidetes bacteria on its surface.</title>
        <authorList>
            <person name="Treitli S.C."/>
            <person name="Kolisko M."/>
            <person name="Husnik F."/>
            <person name="Keeling P."/>
            <person name="Hampl V."/>
        </authorList>
    </citation>
    <scope>NUCLEOTIDE SEQUENCE</scope>
    <source>
        <strain evidence="1">STM</strain>
    </source>
</reference>
<dbReference type="InterPro" id="IPR013320">
    <property type="entry name" value="ConA-like_dom_sf"/>
</dbReference>
<proteinExistence type="predicted"/>
<evidence type="ECO:0000313" key="1">
    <source>
        <dbReference type="EMBL" id="KAA6310826.1"/>
    </source>
</evidence>
<dbReference type="SUPFAM" id="SSF49899">
    <property type="entry name" value="Concanavalin A-like lectins/glucanases"/>
    <property type="match status" value="1"/>
</dbReference>
<dbReference type="EMBL" id="SNRY01007236">
    <property type="protein sequence ID" value="KAA6310826.1"/>
    <property type="molecule type" value="Genomic_DNA"/>
</dbReference>
<evidence type="ECO:0008006" key="2">
    <source>
        <dbReference type="Google" id="ProtNLM"/>
    </source>
</evidence>
<dbReference type="AlphaFoldDB" id="A0A5J4PMN4"/>